<comment type="caution">
    <text evidence="1">The sequence shown here is derived from an EMBL/GenBank/DDBJ whole genome shotgun (WGS) entry which is preliminary data.</text>
</comment>
<sequence>MDKLSSKLDKFYTDFYEFETNPRKKSNQNQIDLNTSLDLHFKDLESLQSKDQSSDYED</sequence>
<keyword evidence="2" id="KW-1185">Reference proteome</keyword>
<dbReference type="OMA" id="KFYTDFY"/>
<gene>
    <name evidence="1" type="ORF">POCTA_138.1.T0160367</name>
</gene>
<protein>
    <submittedName>
        <fullName evidence="1">Uncharacterized protein</fullName>
    </submittedName>
</protein>
<dbReference type="AlphaFoldDB" id="A0A8S1SXP4"/>
<organism evidence="1 2">
    <name type="scientific">Paramecium octaurelia</name>
    <dbReference type="NCBI Taxonomy" id="43137"/>
    <lineage>
        <taxon>Eukaryota</taxon>
        <taxon>Sar</taxon>
        <taxon>Alveolata</taxon>
        <taxon>Ciliophora</taxon>
        <taxon>Intramacronucleata</taxon>
        <taxon>Oligohymenophorea</taxon>
        <taxon>Peniculida</taxon>
        <taxon>Parameciidae</taxon>
        <taxon>Paramecium</taxon>
    </lineage>
</organism>
<accession>A0A8S1SXP4</accession>
<dbReference type="OrthoDB" id="294993at2759"/>
<evidence type="ECO:0000313" key="1">
    <source>
        <dbReference type="EMBL" id="CAD8144853.1"/>
    </source>
</evidence>
<evidence type="ECO:0000313" key="2">
    <source>
        <dbReference type="Proteomes" id="UP000683925"/>
    </source>
</evidence>
<reference evidence="1" key="1">
    <citation type="submission" date="2021-01" db="EMBL/GenBank/DDBJ databases">
        <authorList>
            <consortium name="Genoscope - CEA"/>
            <person name="William W."/>
        </authorList>
    </citation>
    <scope>NUCLEOTIDE SEQUENCE</scope>
</reference>
<proteinExistence type="predicted"/>
<dbReference type="Proteomes" id="UP000683925">
    <property type="component" value="Unassembled WGS sequence"/>
</dbReference>
<name>A0A8S1SXP4_PAROT</name>
<dbReference type="EMBL" id="CAJJDP010000016">
    <property type="protein sequence ID" value="CAD8144853.1"/>
    <property type="molecule type" value="Genomic_DNA"/>
</dbReference>